<evidence type="ECO:0008006" key="4">
    <source>
        <dbReference type="Google" id="ProtNLM"/>
    </source>
</evidence>
<evidence type="ECO:0000313" key="2">
    <source>
        <dbReference type="EMBL" id="MBS5331157.1"/>
    </source>
</evidence>
<evidence type="ECO:0000256" key="1">
    <source>
        <dbReference type="SAM" id="Phobius"/>
    </source>
</evidence>
<reference evidence="2" key="1">
    <citation type="submission" date="2021-02" db="EMBL/GenBank/DDBJ databases">
        <title>Infant gut strain persistence is associated with maternal origin, phylogeny, and functional potential including surface adhesion and iron acquisition.</title>
        <authorList>
            <person name="Lou Y.C."/>
        </authorList>
    </citation>
    <scope>NUCLEOTIDE SEQUENCE</scope>
    <source>
        <strain evidence="2">L3_101_000M1_dasL3_101_000M1_concoct_87</strain>
    </source>
</reference>
<accession>A0A943D6Y4</accession>
<feature type="transmembrane region" description="Helical" evidence="1">
    <location>
        <begin position="531"/>
        <end position="552"/>
    </location>
</feature>
<comment type="caution">
    <text evidence="2">The sequence shown here is derived from an EMBL/GenBank/DDBJ whole genome shotgun (WGS) entry which is preliminary data.</text>
</comment>
<feature type="transmembrane region" description="Helical" evidence="1">
    <location>
        <begin position="278"/>
        <end position="299"/>
    </location>
</feature>
<feature type="transmembrane region" description="Helical" evidence="1">
    <location>
        <begin position="216"/>
        <end position="241"/>
    </location>
</feature>
<keyword evidence="1" id="KW-0472">Membrane</keyword>
<dbReference type="Proteomes" id="UP000759273">
    <property type="component" value="Unassembled WGS sequence"/>
</dbReference>
<feature type="transmembrane region" description="Helical" evidence="1">
    <location>
        <begin position="185"/>
        <end position="204"/>
    </location>
</feature>
<gene>
    <name evidence="2" type="ORF">KHY36_01335</name>
</gene>
<feature type="transmembrane region" description="Helical" evidence="1">
    <location>
        <begin position="749"/>
        <end position="770"/>
    </location>
</feature>
<proteinExistence type="predicted"/>
<dbReference type="AlphaFoldDB" id="A0A943D6Y4"/>
<keyword evidence="1" id="KW-1133">Transmembrane helix</keyword>
<feature type="transmembrane region" description="Helical" evidence="1">
    <location>
        <begin position="499"/>
        <end position="519"/>
    </location>
</feature>
<feature type="transmembrane region" description="Helical" evidence="1">
    <location>
        <begin position="398"/>
        <end position="418"/>
    </location>
</feature>
<feature type="transmembrane region" description="Helical" evidence="1">
    <location>
        <begin position="602"/>
        <end position="621"/>
    </location>
</feature>
<feature type="transmembrane region" description="Helical" evidence="1">
    <location>
        <begin position="572"/>
        <end position="595"/>
    </location>
</feature>
<dbReference type="EMBL" id="JAGZGG010000002">
    <property type="protein sequence ID" value="MBS5331157.1"/>
    <property type="molecule type" value="Genomic_DNA"/>
</dbReference>
<name>A0A943D6Y4_9FIRM</name>
<keyword evidence="1" id="KW-0812">Transmembrane</keyword>
<feature type="transmembrane region" description="Helical" evidence="1">
    <location>
        <begin position="430"/>
        <end position="453"/>
    </location>
</feature>
<organism evidence="2 3">
    <name type="scientific">Subdoligranulum variabile</name>
    <dbReference type="NCBI Taxonomy" id="214851"/>
    <lineage>
        <taxon>Bacteria</taxon>
        <taxon>Bacillati</taxon>
        <taxon>Bacillota</taxon>
        <taxon>Clostridia</taxon>
        <taxon>Eubacteriales</taxon>
        <taxon>Oscillospiraceae</taxon>
        <taxon>Subdoligranulum</taxon>
    </lineage>
</organism>
<feature type="transmembrane region" description="Helical" evidence="1">
    <location>
        <begin position="306"/>
        <end position="325"/>
    </location>
</feature>
<protein>
    <recommendedName>
        <fullName evidence="4">Membrane protein 6-pyruvoyl-tetrahydropterin synthase-related domain-containing protein</fullName>
    </recommendedName>
</protein>
<evidence type="ECO:0000313" key="3">
    <source>
        <dbReference type="Proteomes" id="UP000759273"/>
    </source>
</evidence>
<feature type="transmembrane region" description="Helical" evidence="1">
    <location>
        <begin position="357"/>
        <end position="378"/>
    </location>
</feature>
<sequence>MKHFFAFCKRNRLFAALLAVELAVLCVLAAGLFGAPYKLTMTPDLFENPFPDIASNEGDHFQVWNQTNFQTSDPLDFPSAGQAVRSGAYEVTVQYFSCQTPDAPTFNMLNSAGTLSFSSAMVSSAVSADTLRLDDCHRTLTTRLWVSSGAQLNDLTATLHYNGQGQLYLYAITLTEQPIYRVTRLLGFALFFAVVDFLLWLLFAKTGEEGAASRRALRLPLALIAITAFACLPLFSNYLYFGHDMDYHLQRISAMAAELSYGQFPVRFTTTTLNGYGYANPLCYCELFLLLPALLYNLWLPLRTCYQIYLFAVTLATCAIAYYSFAKIAASRRLGLLGALLYTLSCYRLVCVYTRAAAGEFTAMAFFPLVLAGLYGIYTRDKPRFADWLPMSLGMAAMVQSHLLSCELTALLLILFCLLRLRETLRPARLLAWVKAALLAVGLSAWYLVPFFLSTSSIPFMVNGPLIGKIQFQGLYLMQLFNPFYNGFAGADAGTNPDMMLSLGLPLILGLGLVVFCLLRRRDAQGQAASILTTAAGFFALTVFLALHIFPWDYVQTTLGRTAGKLAGLFQYPWRFLSLATVLLCLAVVMAVKLLTARDRRLGLTATVVLAAAALFMTGAMQAQMLNGQREVSYNVFSYENPTSCIGVGEYLIDGTSSYETIWAQPKPGSDDLHLVSYEKKQGVAYVSVQNDGGEATISLPIFNYGNYYAADENDQPFTITSGENERIVLTIPANYTGTVRVWYQAPGFWRVFEVISALSLLGTVGYSVFARRKRRVAVTV</sequence>